<comment type="caution">
    <text evidence="11">The sequence shown here is derived from an EMBL/GenBank/DDBJ whole genome shotgun (WGS) entry which is preliminary data.</text>
</comment>
<dbReference type="AlphaFoldDB" id="A0A4Q0QFZ1"/>
<dbReference type="InterPro" id="IPR011102">
    <property type="entry name" value="Sig_transdc_His_kinase_HWE"/>
</dbReference>
<dbReference type="InterPro" id="IPR036890">
    <property type="entry name" value="HATPase_C_sf"/>
</dbReference>
<evidence type="ECO:0000256" key="2">
    <source>
        <dbReference type="ARBA" id="ARBA00012438"/>
    </source>
</evidence>
<keyword evidence="7" id="KW-0067">ATP-binding</keyword>
<evidence type="ECO:0000256" key="3">
    <source>
        <dbReference type="ARBA" id="ARBA00022553"/>
    </source>
</evidence>
<proteinExistence type="predicted"/>
<dbReference type="SMART" id="SM00387">
    <property type="entry name" value="HATPase_c"/>
    <property type="match status" value="1"/>
</dbReference>
<keyword evidence="4" id="KW-0808">Transferase</keyword>
<dbReference type="InterPro" id="IPR011495">
    <property type="entry name" value="Sig_transdc_His_kin_sub2_dim/P"/>
</dbReference>
<reference evidence="11 12" key="1">
    <citation type="submission" date="2018-11" db="EMBL/GenBank/DDBJ databases">
        <title>Bradyrhizobium sp. nov., isolated from effective nodules of peanut in China.</title>
        <authorList>
            <person name="Li Y."/>
        </authorList>
    </citation>
    <scope>NUCLEOTIDE SEQUENCE [LARGE SCALE GENOMIC DNA]</scope>
    <source>
        <strain evidence="11 12">CCBAU 51770</strain>
    </source>
</reference>
<evidence type="ECO:0000259" key="9">
    <source>
        <dbReference type="SMART" id="SM00387"/>
    </source>
</evidence>
<dbReference type="EC" id="2.7.13.3" evidence="2"/>
<keyword evidence="5" id="KW-0547">Nucleotide-binding</keyword>
<evidence type="ECO:0000259" key="10">
    <source>
        <dbReference type="SMART" id="SM00911"/>
    </source>
</evidence>
<evidence type="ECO:0000256" key="8">
    <source>
        <dbReference type="SAM" id="Phobius"/>
    </source>
</evidence>
<dbReference type="GO" id="GO:0004673">
    <property type="term" value="F:protein histidine kinase activity"/>
    <property type="evidence" value="ECO:0007669"/>
    <property type="project" value="UniProtKB-EC"/>
</dbReference>
<evidence type="ECO:0000256" key="6">
    <source>
        <dbReference type="ARBA" id="ARBA00022777"/>
    </source>
</evidence>
<evidence type="ECO:0000256" key="7">
    <source>
        <dbReference type="ARBA" id="ARBA00022840"/>
    </source>
</evidence>
<dbReference type="Pfam" id="PF02518">
    <property type="entry name" value="HATPase_c"/>
    <property type="match status" value="1"/>
</dbReference>
<evidence type="ECO:0000313" key="11">
    <source>
        <dbReference type="EMBL" id="RXG90804.1"/>
    </source>
</evidence>
<evidence type="ECO:0000256" key="5">
    <source>
        <dbReference type="ARBA" id="ARBA00022741"/>
    </source>
</evidence>
<dbReference type="Proteomes" id="UP000290174">
    <property type="component" value="Unassembled WGS sequence"/>
</dbReference>
<keyword evidence="8" id="KW-1133">Transmembrane helix</keyword>
<dbReference type="EMBL" id="RKMK01000028">
    <property type="protein sequence ID" value="RXG90804.1"/>
    <property type="molecule type" value="Genomic_DNA"/>
</dbReference>
<dbReference type="PANTHER" id="PTHR41523">
    <property type="entry name" value="TWO-COMPONENT SYSTEM SENSOR PROTEIN"/>
    <property type="match status" value="1"/>
</dbReference>
<feature type="domain" description="Signal transduction histidine kinase HWE region" evidence="10">
    <location>
        <begin position="128"/>
        <end position="216"/>
    </location>
</feature>
<feature type="transmembrane region" description="Helical" evidence="8">
    <location>
        <begin position="42"/>
        <end position="59"/>
    </location>
</feature>
<dbReference type="SMART" id="SM00911">
    <property type="entry name" value="HWE_HK"/>
    <property type="match status" value="1"/>
</dbReference>
<sequence length="316" mass="34265">MERLLYFLPAHPQPAYIRFGTSALIMAFFILVQMGLQSQSGFGGLFFLLPGIFLCGLLFDRGSTFLGTALATLYAVYAAPAAPWTAHLLPLGLFVATGLGIGVVAEGFRNELERMVAAEKAKTVLLMELAHRTKNNLAMLSAMMRLQAKQAGVSAADALGDMASRIQVMSQVYDHLTIRAERKVVDAKQYLTEICQHLSASITGTSPVAITARADELYIHSEQAVPIAIIVNELVTNSLKYAFPDGRPGHIHVDLHADSEVVLTVSDNGVGIRTQQPEGVGSRVLSLLSQQLRGTIDYENLDQGCRVTLRMPKPSV</sequence>
<evidence type="ECO:0000313" key="12">
    <source>
        <dbReference type="Proteomes" id="UP000290174"/>
    </source>
</evidence>
<dbReference type="PANTHER" id="PTHR41523:SF8">
    <property type="entry name" value="ETHYLENE RESPONSE SENSOR PROTEIN"/>
    <property type="match status" value="1"/>
</dbReference>
<organism evidence="11 12">
    <name type="scientific">Bradyrhizobium zhanjiangense</name>
    <dbReference type="NCBI Taxonomy" id="1325107"/>
    <lineage>
        <taxon>Bacteria</taxon>
        <taxon>Pseudomonadati</taxon>
        <taxon>Pseudomonadota</taxon>
        <taxon>Alphaproteobacteria</taxon>
        <taxon>Hyphomicrobiales</taxon>
        <taxon>Nitrobacteraceae</taxon>
        <taxon>Bradyrhizobium</taxon>
    </lineage>
</organism>
<keyword evidence="3" id="KW-0597">Phosphoprotein</keyword>
<dbReference type="Gene3D" id="3.30.450.20">
    <property type="entry name" value="PAS domain"/>
    <property type="match status" value="1"/>
</dbReference>
<keyword evidence="6 11" id="KW-0418">Kinase</keyword>
<protein>
    <recommendedName>
        <fullName evidence="2">histidine kinase</fullName>
        <ecNumber evidence="2">2.7.13.3</ecNumber>
    </recommendedName>
</protein>
<dbReference type="InterPro" id="IPR003594">
    <property type="entry name" value="HATPase_dom"/>
</dbReference>
<dbReference type="Gene3D" id="3.30.565.10">
    <property type="entry name" value="Histidine kinase-like ATPase, C-terminal domain"/>
    <property type="match status" value="1"/>
</dbReference>
<accession>A0A4Q0QFZ1</accession>
<dbReference type="GO" id="GO:0005524">
    <property type="term" value="F:ATP binding"/>
    <property type="evidence" value="ECO:0007669"/>
    <property type="project" value="UniProtKB-KW"/>
</dbReference>
<feature type="domain" description="Histidine kinase/HSP90-like ATPase" evidence="9">
    <location>
        <begin position="222"/>
        <end position="315"/>
    </location>
</feature>
<dbReference type="Pfam" id="PF07568">
    <property type="entry name" value="HisKA_2"/>
    <property type="match status" value="1"/>
</dbReference>
<gene>
    <name evidence="11" type="ORF">EAS61_25500</name>
</gene>
<evidence type="ECO:0000256" key="4">
    <source>
        <dbReference type="ARBA" id="ARBA00022679"/>
    </source>
</evidence>
<dbReference type="SUPFAM" id="SSF55874">
    <property type="entry name" value="ATPase domain of HSP90 chaperone/DNA topoisomerase II/histidine kinase"/>
    <property type="match status" value="1"/>
</dbReference>
<feature type="transmembrane region" description="Helical" evidence="8">
    <location>
        <begin position="15"/>
        <end position="36"/>
    </location>
</feature>
<keyword evidence="8" id="KW-0472">Membrane</keyword>
<name>A0A4Q0QFZ1_9BRAD</name>
<evidence type="ECO:0000256" key="1">
    <source>
        <dbReference type="ARBA" id="ARBA00000085"/>
    </source>
</evidence>
<feature type="transmembrane region" description="Helical" evidence="8">
    <location>
        <begin position="88"/>
        <end position="105"/>
    </location>
</feature>
<comment type="catalytic activity">
    <reaction evidence="1">
        <text>ATP + protein L-histidine = ADP + protein N-phospho-L-histidine.</text>
        <dbReference type="EC" id="2.7.13.3"/>
    </reaction>
</comment>
<keyword evidence="8" id="KW-0812">Transmembrane</keyword>